<evidence type="ECO:0000313" key="1">
    <source>
        <dbReference type="EnsemblPlants" id="KQL28738"/>
    </source>
</evidence>
<dbReference type="EMBL" id="AGNK02000123">
    <property type="status" value="NOT_ANNOTATED_CDS"/>
    <property type="molecule type" value="Genomic_DNA"/>
</dbReference>
<dbReference type="HOGENOM" id="CLU_3208508_0_0_1"/>
<evidence type="ECO:0000313" key="2">
    <source>
        <dbReference type="Proteomes" id="UP000004995"/>
    </source>
</evidence>
<dbReference type="Proteomes" id="UP000004995">
    <property type="component" value="Unassembled WGS sequence"/>
</dbReference>
<dbReference type="EnsemblPlants" id="KQL28738">
    <property type="protein sequence ID" value="KQL28738"/>
    <property type="gene ID" value="SETIT_019700mg"/>
</dbReference>
<reference evidence="2" key="1">
    <citation type="journal article" date="2012" name="Nat. Biotechnol.">
        <title>Reference genome sequence of the model plant Setaria.</title>
        <authorList>
            <person name="Bennetzen J.L."/>
            <person name="Schmutz J."/>
            <person name="Wang H."/>
            <person name="Percifield R."/>
            <person name="Hawkins J."/>
            <person name="Pontaroli A.C."/>
            <person name="Estep M."/>
            <person name="Feng L."/>
            <person name="Vaughn J.N."/>
            <person name="Grimwood J."/>
            <person name="Jenkins J."/>
            <person name="Barry K."/>
            <person name="Lindquist E."/>
            <person name="Hellsten U."/>
            <person name="Deshpande S."/>
            <person name="Wang X."/>
            <person name="Wu X."/>
            <person name="Mitros T."/>
            <person name="Triplett J."/>
            <person name="Yang X."/>
            <person name="Ye C.Y."/>
            <person name="Mauro-Herrera M."/>
            <person name="Wang L."/>
            <person name="Li P."/>
            <person name="Sharma M."/>
            <person name="Sharma R."/>
            <person name="Ronald P.C."/>
            <person name="Panaud O."/>
            <person name="Kellogg E.A."/>
            <person name="Brutnell T.P."/>
            <person name="Doust A.N."/>
            <person name="Tuskan G.A."/>
            <person name="Rokhsar D."/>
            <person name="Devos K.M."/>
        </authorList>
    </citation>
    <scope>NUCLEOTIDE SEQUENCE [LARGE SCALE GENOMIC DNA]</scope>
    <source>
        <strain evidence="2">cv. Yugu1</strain>
    </source>
</reference>
<reference evidence="1" key="2">
    <citation type="submission" date="2018-08" db="UniProtKB">
        <authorList>
            <consortium name="EnsemblPlants"/>
        </authorList>
    </citation>
    <scope>IDENTIFICATION</scope>
    <source>
        <strain evidence="1">Yugu1</strain>
    </source>
</reference>
<dbReference type="InParanoid" id="K3YZJ1"/>
<sequence length="45" mass="5303">MLLYPIPFHHLVKVMPHIIWQLHPSGRHTYLRLETGVNDSVKINT</sequence>
<dbReference type="Gramene" id="KQL28738">
    <property type="protein sequence ID" value="KQL28738"/>
    <property type="gene ID" value="SETIT_019700mg"/>
</dbReference>
<protein>
    <submittedName>
        <fullName evidence="1">Uncharacterized protein</fullName>
    </submittedName>
</protein>
<organism evidence="1 2">
    <name type="scientific">Setaria italica</name>
    <name type="common">Foxtail millet</name>
    <name type="synonym">Panicum italicum</name>
    <dbReference type="NCBI Taxonomy" id="4555"/>
    <lineage>
        <taxon>Eukaryota</taxon>
        <taxon>Viridiplantae</taxon>
        <taxon>Streptophyta</taxon>
        <taxon>Embryophyta</taxon>
        <taxon>Tracheophyta</taxon>
        <taxon>Spermatophyta</taxon>
        <taxon>Magnoliopsida</taxon>
        <taxon>Liliopsida</taxon>
        <taxon>Poales</taxon>
        <taxon>Poaceae</taxon>
        <taxon>PACMAD clade</taxon>
        <taxon>Panicoideae</taxon>
        <taxon>Panicodae</taxon>
        <taxon>Paniceae</taxon>
        <taxon>Cenchrinae</taxon>
        <taxon>Setaria</taxon>
    </lineage>
</organism>
<proteinExistence type="predicted"/>
<accession>K3YZJ1</accession>
<name>K3YZJ1_SETIT</name>
<dbReference type="AlphaFoldDB" id="K3YZJ1"/>
<keyword evidence="2" id="KW-1185">Reference proteome</keyword>